<dbReference type="EMBL" id="UZWD01000009">
    <property type="protein sequence ID" value="VDS03465.1"/>
    <property type="molecule type" value="Genomic_DNA"/>
</dbReference>
<gene>
    <name evidence="3" type="ORF">DEVEQU_00588</name>
</gene>
<dbReference type="Pfam" id="PF07786">
    <property type="entry name" value="HGSNAT_cat"/>
    <property type="match status" value="1"/>
</dbReference>
<feature type="transmembrane region" description="Helical" evidence="1">
    <location>
        <begin position="90"/>
        <end position="109"/>
    </location>
</feature>
<organism evidence="3 4">
    <name type="scientific">Devosia equisanguinis</name>
    <dbReference type="NCBI Taxonomy" id="2490941"/>
    <lineage>
        <taxon>Bacteria</taxon>
        <taxon>Pseudomonadati</taxon>
        <taxon>Pseudomonadota</taxon>
        <taxon>Alphaproteobacteria</taxon>
        <taxon>Hyphomicrobiales</taxon>
        <taxon>Devosiaceae</taxon>
        <taxon>Devosia</taxon>
    </lineage>
</organism>
<dbReference type="InterPro" id="IPR012429">
    <property type="entry name" value="HGSNAT_cat"/>
</dbReference>
<feature type="transmembrane region" description="Helical" evidence="1">
    <location>
        <begin position="231"/>
        <end position="250"/>
    </location>
</feature>
<dbReference type="OrthoDB" id="9807591at2"/>
<name>A0A3S4C9X7_9HYPH</name>
<reference evidence="3 4" key="1">
    <citation type="submission" date="2018-12" db="EMBL/GenBank/DDBJ databases">
        <authorList>
            <person name="Criscuolo A."/>
        </authorList>
    </citation>
    <scope>NUCLEOTIDE SEQUENCE [LARGE SCALE GENOMIC DNA]</scope>
    <source>
        <strain evidence="3">ACIP1116281</strain>
    </source>
</reference>
<evidence type="ECO:0000313" key="4">
    <source>
        <dbReference type="Proteomes" id="UP000268844"/>
    </source>
</evidence>
<sequence length="335" mass="37162">MSGMAPEMTEQRARRPRMPVIDIVRGVAIIAMMAYHLCWDLWYFGFITADVGFDPRWVFFARSILFAFIFLAGVGLVLGHGEGIRWRPFWRRWLLVAGGAVLISIGTYVTFPDSFVYFGVLHAIALFSLFGLPFLFTPLWATGLAALALILPPLFFVHSAFNQKALSWLGFWDVPPPANDLVPVFPWFGVALLGILAARLARKMGLFERLATIQPHNLPARILGFMGRWSLVIYLVHQPILLGIIAPLAGVTGVQQQSQEVQFLSSCQATCEATDTTAALCANYCQCGLEGIKRDDLWEPVFTGLISAGDQAKLEANNRQCSALIYPELDTPNPQ</sequence>
<feature type="transmembrane region" description="Helical" evidence="1">
    <location>
        <begin position="57"/>
        <end position="78"/>
    </location>
</feature>
<protein>
    <recommendedName>
        <fullName evidence="2">Heparan-alpha-glucosaminide N-acetyltransferase catalytic domain-containing protein</fullName>
    </recommendedName>
</protein>
<feature type="transmembrane region" description="Helical" evidence="1">
    <location>
        <begin position="115"/>
        <end position="136"/>
    </location>
</feature>
<accession>A0A3S4C9X7</accession>
<keyword evidence="1" id="KW-0472">Membrane</keyword>
<dbReference type="AlphaFoldDB" id="A0A3S4C9X7"/>
<evidence type="ECO:0000313" key="3">
    <source>
        <dbReference type="EMBL" id="VDS03465.1"/>
    </source>
</evidence>
<evidence type="ECO:0000259" key="2">
    <source>
        <dbReference type="Pfam" id="PF07786"/>
    </source>
</evidence>
<evidence type="ECO:0000256" key="1">
    <source>
        <dbReference type="SAM" id="Phobius"/>
    </source>
</evidence>
<dbReference type="Proteomes" id="UP000268844">
    <property type="component" value="Unassembled WGS sequence"/>
</dbReference>
<feature type="transmembrane region" description="Helical" evidence="1">
    <location>
        <begin position="181"/>
        <end position="201"/>
    </location>
</feature>
<feature type="transmembrane region" description="Helical" evidence="1">
    <location>
        <begin position="143"/>
        <end position="161"/>
    </location>
</feature>
<keyword evidence="1" id="KW-0812">Transmembrane</keyword>
<proteinExistence type="predicted"/>
<keyword evidence="4" id="KW-1185">Reference proteome</keyword>
<feature type="domain" description="Heparan-alpha-glucosaminide N-acetyltransferase catalytic" evidence="2">
    <location>
        <begin position="17"/>
        <end position="239"/>
    </location>
</feature>
<keyword evidence="1" id="KW-1133">Transmembrane helix</keyword>
<dbReference type="RefSeq" id="WP_126149076.1">
    <property type="nucleotide sequence ID" value="NZ_JBHTMH010000001.1"/>
</dbReference>
<feature type="transmembrane region" description="Helical" evidence="1">
    <location>
        <begin position="20"/>
        <end position="37"/>
    </location>
</feature>